<keyword evidence="2" id="KW-0547">Nucleotide-binding</keyword>
<accession>A0A142BI66</accession>
<dbReference type="Gene3D" id="3.30.450.90">
    <property type="match status" value="1"/>
</dbReference>
<evidence type="ECO:0000313" key="6">
    <source>
        <dbReference type="Proteomes" id="UP000071065"/>
    </source>
</evidence>
<dbReference type="SMART" id="SM00382">
    <property type="entry name" value="AAA"/>
    <property type="match status" value="1"/>
</dbReference>
<dbReference type="Pfam" id="PF00437">
    <property type="entry name" value="T2SSE"/>
    <property type="match status" value="1"/>
</dbReference>
<dbReference type="PATRIC" id="fig|570277.3.peg.4855"/>
<dbReference type="Gene3D" id="3.40.50.300">
    <property type="entry name" value="P-loop containing nucleotide triphosphate hydrolases"/>
    <property type="match status" value="1"/>
</dbReference>
<dbReference type="GO" id="GO:0016887">
    <property type="term" value="F:ATP hydrolysis activity"/>
    <property type="evidence" value="ECO:0007669"/>
    <property type="project" value="TreeGrafter"/>
</dbReference>
<dbReference type="AlphaFoldDB" id="A0A142BI66"/>
<organism evidence="5 6">
    <name type="scientific">Endozoicomonas montiporae CL-33</name>
    <dbReference type="NCBI Taxonomy" id="570277"/>
    <lineage>
        <taxon>Bacteria</taxon>
        <taxon>Pseudomonadati</taxon>
        <taxon>Pseudomonadota</taxon>
        <taxon>Gammaproteobacteria</taxon>
        <taxon>Oceanospirillales</taxon>
        <taxon>Endozoicomonadaceae</taxon>
        <taxon>Endozoicomonas</taxon>
    </lineage>
</organism>
<dbReference type="FunFam" id="3.40.50.300:FF:000398">
    <property type="entry name" value="Type IV pilus assembly ATPase PilB"/>
    <property type="match status" value="1"/>
</dbReference>
<dbReference type="PROSITE" id="PS00662">
    <property type="entry name" value="T2SP_E"/>
    <property type="match status" value="1"/>
</dbReference>
<evidence type="ECO:0000256" key="2">
    <source>
        <dbReference type="ARBA" id="ARBA00022741"/>
    </source>
</evidence>
<proteinExistence type="inferred from homology"/>
<gene>
    <name evidence="5" type="primary">gspE3</name>
    <name evidence="5" type="ORF">EZMO1_4530</name>
</gene>
<dbReference type="InterPro" id="IPR027417">
    <property type="entry name" value="P-loop_NTPase"/>
</dbReference>
<protein>
    <submittedName>
        <fullName evidence="5">General secretion pathway protein E</fullName>
    </submittedName>
</protein>
<dbReference type="InterPro" id="IPR003593">
    <property type="entry name" value="AAA+_ATPase"/>
</dbReference>
<dbReference type="InterPro" id="IPR001482">
    <property type="entry name" value="T2SS/T4SS_dom"/>
</dbReference>
<dbReference type="Proteomes" id="UP000071065">
    <property type="component" value="Chromosome"/>
</dbReference>
<dbReference type="InterPro" id="IPR007831">
    <property type="entry name" value="T2SS_GspE_N"/>
</dbReference>
<dbReference type="GO" id="GO:0005886">
    <property type="term" value="C:plasma membrane"/>
    <property type="evidence" value="ECO:0007669"/>
    <property type="project" value="TreeGrafter"/>
</dbReference>
<dbReference type="EMBL" id="CP013251">
    <property type="protein sequence ID" value="AMO58442.1"/>
    <property type="molecule type" value="Genomic_DNA"/>
</dbReference>
<sequence length="607" mass="67770">MTGVNNTTFKPSQASIAAFKHRHQRLDLATAVSDLLRSMHLSQGDADRVLSKHRSAEQLKLHPLEYIASLDLDNASEPGKKLDLEWLIQWLAALSGQDYFAIDPLKIDASAITPVMSRAYALRHEILAVDVNENEVVIASAHPWYSGWEDNLQHVNRKNIRRVIANPADIRRFTTEFYRIAQSVQGAIENDGVQSTNLNSFEQMLELGNMKSPDANDQHIVNIVDWLLQYAFEQRASDIHVEPRRDQCHLRFRIDGVLHSIYQMPAKVAAAVTSRIKILGRMNVAEKRKPQDGRLKTVNLDGNEVELRLSTLPTAFGEKLVMRIFDPEVLVKRFGDLGFSREDERRWKEMTSQTSGIVLVTGPTGSGKTTTLYSTLKKLATEKVNVCTIEDPIEMVEASFNQMQVQHNIDLTFASGLRALLRQDPDIIMVGEIRDLETAEMAVQAALTGHLVISTLHTNDAPSAVTRLMELGVPSYLIKATLLGVMAQRLVRTLCPACKQPVAIEKADWQSLTKPWSAPQPGEVFSPSGCQECRDTGYHGRAGLYEIMPMSDSLSKLLNQDADIHQFRRQAAKEGMYSLRLSGAQKVASGLTTVAEVIRVTPDHSNH</sequence>
<dbReference type="SUPFAM" id="SSF160246">
    <property type="entry name" value="EspE N-terminal domain-like"/>
    <property type="match status" value="1"/>
</dbReference>
<dbReference type="SUPFAM" id="SSF52540">
    <property type="entry name" value="P-loop containing nucleoside triphosphate hydrolases"/>
    <property type="match status" value="1"/>
</dbReference>
<dbReference type="CDD" id="cd01129">
    <property type="entry name" value="PulE-GspE-like"/>
    <property type="match status" value="1"/>
</dbReference>
<evidence type="ECO:0000256" key="3">
    <source>
        <dbReference type="ARBA" id="ARBA00022840"/>
    </source>
</evidence>
<dbReference type="InterPro" id="IPR037257">
    <property type="entry name" value="T2SS_E_N_sf"/>
</dbReference>
<evidence type="ECO:0000256" key="1">
    <source>
        <dbReference type="ARBA" id="ARBA00006611"/>
    </source>
</evidence>
<dbReference type="GO" id="GO:0005524">
    <property type="term" value="F:ATP binding"/>
    <property type="evidence" value="ECO:0007669"/>
    <property type="project" value="UniProtKB-KW"/>
</dbReference>
<evidence type="ECO:0000259" key="4">
    <source>
        <dbReference type="PROSITE" id="PS00662"/>
    </source>
</evidence>
<name>A0A142BI66_9GAMM</name>
<dbReference type="STRING" id="570277.EZMO1_4530"/>
<reference evidence="5 6" key="1">
    <citation type="journal article" date="2016" name="Front. Microbiol.">
        <title>Genomic Insight into the Host-Endosymbiont Relationship of Endozoicomonas montiporae CL-33(T) with its Coral Host.</title>
        <authorList>
            <person name="Ding J.-Y."/>
            <person name="Shiu J.-H."/>
            <person name="Chen W.-M."/>
            <person name="Chiang Y.-R."/>
            <person name="Tang S.-L."/>
        </authorList>
    </citation>
    <scope>NUCLEOTIDE SEQUENCE [LARGE SCALE GENOMIC DNA]</scope>
    <source>
        <strain evidence="5 6">CL-33</strain>
    </source>
</reference>
<dbReference type="PANTHER" id="PTHR30258:SF13">
    <property type="entry name" value="SECRETION PATHWAY ATPASE-RELATED"/>
    <property type="match status" value="1"/>
</dbReference>
<evidence type="ECO:0000313" key="5">
    <source>
        <dbReference type="EMBL" id="AMO58442.1"/>
    </source>
</evidence>
<comment type="similarity">
    <text evidence="1">Belongs to the GSP E family.</text>
</comment>
<dbReference type="PANTHER" id="PTHR30258">
    <property type="entry name" value="TYPE II SECRETION SYSTEM PROTEIN GSPE-RELATED"/>
    <property type="match status" value="1"/>
</dbReference>
<dbReference type="Gene3D" id="3.30.300.160">
    <property type="entry name" value="Type II secretion system, protein E, N-terminal domain"/>
    <property type="match status" value="1"/>
</dbReference>
<dbReference type="Pfam" id="PF05157">
    <property type="entry name" value="MshEN"/>
    <property type="match status" value="1"/>
</dbReference>
<keyword evidence="3" id="KW-0067">ATP-binding</keyword>
<dbReference type="KEGG" id="emp:EZMO1_4530"/>
<feature type="domain" description="Bacterial type II secretion system protein E" evidence="4">
    <location>
        <begin position="421"/>
        <end position="435"/>
    </location>
</feature>